<dbReference type="InterPro" id="IPR009003">
    <property type="entry name" value="Peptidase_S1_PA"/>
</dbReference>
<proteinExistence type="predicted"/>
<evidence type="ECO:0000256" key="1">
    <source>
        <dbReference type="ARBA" id="ARBA00004613"/>
    </source>
</evidence>
<keyword evidence="5" id="KW-0720">Serine protease</keyword>
<evidence type="ECO:0000259" key="9">
    <source>
        <dbReference type="PROSITE" id="PS50240"/>
    </source>
</evidence>
<dbReference type="GO" id="GO:0006508">
    <property type="term" value="P:proteolysis"/>
    <property type="evidence" value="ECO:0007669"/>
    <property type="project" value="UniProtKB-KW"/>
</dbReference>
<keyword evidence="6" id="KW-0865">Zymogen</keyword>
<dbReference type="InterPro" id="IPR033116">
    <property type="entry name" value="TRYPSIN_SER"/>
</dbReference>
<evidence type="ECO:0000256" key="3">
    <source>
        <dbReference type="ARBA" id="ARBA00022670"/>
    </source>
</evidence>
<organism evidence="10 11">
    <name type="scientific">Corythaeola cristata</name>
    <name type="common">Great blue turaco</name>
    <dbReference type="NCBI Taxonomy" id="103954"/>
    <lineage>
        <taxon>Eukaryota</taxon>
        <taxon>Metazoa</taxon>
        <taxon>Chordata</taxon>
        <taxon>Craniata</taxon>
        <taxon>Vertebrata</taxon>
        <taxon>Euteleostomi</taxon>
        <taxon>Archelosauria</taxon>
        <taxon>Archosauria</taxon>
        <taxon>Dinosauria</taxon>
        <taxon>Saurischia</taxon>
        <taxon>Theropoda</taxon>
        <taxon>Coelurosauria</taxon>
        <taxon>Aves</taxon>
        <taxon>Neognathae</taxon>
        <taxon>Neoaves</taxon>
        <taxon>Otidimorphae</taxon>
        <taxon>Musophagiformes</taxon>
        <taxon>Musophagidae</taxon>
        <taxon>Corythaeola</taxon>
    </lineage>
</organism>
<keyword evidence="8" id="KW-0732">Signal</keyword>
<name>A0A851M129_CORCR</name>
<feature type="domain" description="Peptidase S1" evidence="9">
    <location>
        <begin position="1"/>
        <end position="149"/>
    </location>
</feature>
<protein>
    <submittedName>
        <fullName evidence="10">CTR2 protein</fullName>
    </submittedName>
</protein>
<dbReference type="Proteomes" id="UP000621168">
    <property type="component" value="Unassembled WGS sequence"/>
</dbReference>
<dbReference type="Pfam" id="PF00089">
    <property type="entry name" value="Trypsin"/>
    <property type="match status" value="1"/>
</dbReference>
<feature type="non-terminal residue" evidence="10">
    <location>
        <position position="151"/>
    </location>
</feature>
<feature type="non-terminal residue" evidence="10">
    <location>
        <position position="1"/>
    </location>
</feature>
<dbReference type="PROSITE" id="PS00135">
    <property type="entry name" value="TRYPSIN_SER"/>
    <property type="match status" value="1"/>
</dbReference>
<keyword evidence="11" id="KW-1185">Reference proteome</keyword>
<sequence>FNLLTLCNITLLELASPARLSARVAPICLPQATADFLAGTTCVTTGWGLTDPTLAMPPSVLQQMALPLLFNAQCKQHWRYRIADTMVCASAHGTSSCKGDSGGPLVWQKDGAWTLVGIISWGSSTCATHLPGVYARVTTLRDWIDSVLAAN</sequence>
<evidence type="ECO:0000256" key="8">
    <source>
        <dbReference type="SAM" id="SignalP"/>
    </source>
</evidence>
<dbReference type="CDD" id="cd00190">
    <property type="entry name" value="Tryp_SPc"/>
    <property type="match status" value="1"/>
</dbReference>
<evidence type="ECO:0000313" key="10">
    <source>
        <dbReference type="EMBL" id="NXC23326.1"/>
    </source>
</evidence>
<dbReference type="AlphaFoldDB" id="A0A851M129"/>
<comment type="subcellular location">
    <subcellularLocation>
        <location evidence="1">Secreted</location>
    </subcellularLocation>
</comment>
<dbReference type="SUPFAM" id="SSF50494">
    <property type="entry name" value="Trypsin-like serine proteases"/>
    <property type="match status" value="1"/>
</dbReference>
<evidence type="ECO:0000256" key="2">
    <source>
        <dbReference type="ARBA" id="ARBA00022525"/>
    </source>
</evidence>
<dbReference type="OrthoDB" id="5918597at2759"/>
<feature type="chain" id="PRO_5032534627" evidence="8">
    <location>
        <begin position="18"/>
        <end position="151"/>
    </location>
</feature>
<gene>
    <name evidence="10" type="primary">Ctrb1</name>
    <name evidence="10" type="ORF">CORCRI_R09967</name>
</gene>
<comment type="caution">
    <text evidence="10">The sequence shown here is derived from an EMBL/GenBank/DDBJ whole genome shotgun (WGS) entry which is preliminary data.</text>
</comment>
<evidence type="ECO:0000256" key="5">
    <source>
        <dbReference type="ARBA" id="ARBA00022825"/>
    </source>
</evidence>
<keyword evidence="4" id="KW-0378">Hydrolase</keyword>
<dbReference type="Gene3D" id="2.40.10.10">
    <property type="entry name" value="Trypsin-like serine proteases"/>
    <property type="match status" value="1"/>
</dbReference>
<feature type="signal peptide" evidence="8">
    <location>
        <begin position="1"/>
        <end position="17"/>
    </location>
</feature>
<keyword evidence="2" id="KW-0964">Secreted</keyword>
<dbReference type="GO" id="GO:0005576">
    <property type="term" value="C:extracellular region"/>
    <property type="evidence" value="ECO:0007669"/>
    <property type="project" value="UniProtKB-SubCell"/>
</dbReference>
<dbReference type="PROSITE" id="PS50240">
    <property type="entry name" value="TRYPSIN_DOM"/>
    <property type="match status" value="1"/>
</dbReference>
<dbReference type="InterPro" id="IPR043504">
    <property type="entry name" value="Peptidase_S1_PA_chymotrypsin"/>
</dbReference>
<evidence type="ECO:0000256" key="6">
    <source>
        <dbReference type="ARBA" id="ARBA00023145"/>
    </source>
</evidence>
<evidence type="ECO:0000256" key="7">
    <source>
        <dbReference type="ARBA" id="ARBA00023157"/>
    </source>
</evidence>
<dbReference type="PANTHER" id="PTHR24250:SF65">
    <property type="entry name" value="CHYMOTRYPSINOGEN B"/>
    <property type="match status" value="1"/>
</dbReference>
<dbReference type="GO" id="GO:0004252">
    <property type="term" value="F:serine-type endopeptidase activity"/>
    <property type="evidence" value="ECO:0007669"/>
    <property type="project" value="InterPro"/>
</dbReference>
<evidence type="ECO:0000313" key="11">
    <source>
        <dbReference type="Proteomes" id="UP000621168"/>
    </source>
</evidence>
<dbReference type="EMBL" id="WBMX01031191">
    <property type="protein sequence ID" value="NXC23326.1"/>
    <property type="molecule type" value="Genomic_DNA"/>
</dbReference>
<evidence type="ECO:0000256" key="4">
    <source>
        <dbReference type="ARBA" id="ARBA00022801"/>
    </source>
</evidence>
<keyword evidence="7" id="KW-1015">Disulfide bond</keyword>
<dbReference type="PANTHER" id="PTHR24250">
    <property type="entry name" value="CHYMOTRYPSIN-RELATED"/>
    <property type="match status" value="1"/>
</dbReference>
<accession>A0A851M129</accession>
<dbReference type="FunFam" id="2.40.10.10:FF:000176">
    <property type="entry name" value="Chymotrypsinogen A"/>
    <property type="match status" value="1"/>
</dbReference>
<dbReference type="InterPro" id="IPR001254">
    <property type="entry name" value="Trypsin_dom"/>
</dbReference>
<keyword evidence="3" id="KW-0645">Protease</keyword>
<dbReference type="SMART" id="SM00020">
    <property type="entry name" value="Tryp_SPc"/>
    <property type="match status" value="1"/>
</dbReference>
<reference evidence="10" key="1">
    <citation type="submission" date="2019-09" db="EMBL/GenBank/DDBJ databases">
        <title>Bird 10,000 Genomes (B10K) Project - Family phase.</title>
        <authorList>
            <person name="Zhang G."/>
        </authorList>
    </citation>
    <scope>NUCLEOTIDE SEQUENCE</scope>
    <source>
        <strain evidence="10">B10K-CU-031-40</strain>
    </source>
</reference>